<sequence length="195" mass="21373">MKMKLTGLMAAMLVMAGCSSAPYKTQYTLATEGANIVETAHQKPYGIVVGDVKSFGMGNNVDMTYSRDANTVEVYTKSAWVEPPVQQIQVAIANGLMASNAYRDVVVSPTSLTGAYKVDTTIQKMQQYFDNGHSYVELSLMVRLLNNSQQKLVFSKKYSIKEPVESLNAEGGVAAYNRALARLLPEIIRDITTQS</sequence>
<feature type="domain" description="ABC-type transport auxiliary lipoprotein component" evidence="2">
    <location>
        <begin position="27"/>
        <end position="187"/>
    </location>
</feature>
<accession>A0AB35C0Q2</accession>
<dbReference type="InterPro" id="IPR005586">
    <property type="entry name" value="ABC_trans_aux"/>
</dbReference>
<name>A0AB35C0Q2_9GAMM</name>
<dbReference type="EMBL" id="JAGIBU010000004">
    <property type="protein sequence ID" value="MBS7824757.1"/>
    <property type="molecule type" value="Genomic_DNA"/>
</dbReference>
<dbReference type="RefSeq" id="WP_063504048.1">
    <property type="nucleotide sequence ID" value="NZ_JAGIBR010000004.1"/>
</dbReference>
<dbReference type="Gene3D" id="3.40.50.10610">
    <property type="entry name" value="ABC-type transport auxiliary lipoprotein component"/>
    <property type="match status" value="1"/>
</dbReference>
<dbReference type="PROSITE" id="PS51257">
    <property type="entry name" value="PROKAR_LIPOPROTEIN"/>
    <property type="match status" value="1"/>
</dbReference>
<keyword evidence="1" id="KW-0732">Signal</keyword>
<proteinExistence type="predicted"/>
<comment type="caution">
    <text evidence="3">The sequence shown here is derived from an EMBL/GenBank/DDBJ whole genome shotgun (WGS) entry which is preliminary data.</text>
</comment>
<evidence type="ECO:0000259" key="2">
    <source>
        <dbReference type="Pfam" id="PF03886"/>
    </source>
</evidence>
<feature type="chain" id="PRO_5044261264" evidence="1">
    <location>
        <begin position="21"/>
        <end position="195"/>
    </location>
</feature>
<reference evidence="3" key="1">
    <citation type="submission" date="2021-03" db="EMBL/GenBank/DDBJ databases">
        <title>Identification and antibiotic profiling of Wohlfahrtiimonas chitiniclastica, an underestimated human pathogen.</title>
        <authorList>
            <person name="Kopf A."/>
            <person name="Bunk B."/>
            <person name="Coldewey S."/>
            <person name="Gunzer F."/>
            <person name="Riedel T."/>
            <person name="Schroettner P."/>
        </authorList>
    </citation>
    <scope>NUCLEOTIDE SEQUENCE</scope>
    <source>
        <strain evidence="3">DSM 100917</strain>
    </source>
</reference>
<dbReference type="AlphaFoldDB" id="A0AB35C0Q2"/>
<evidence type="ECO:0000313" key="4">
    <source>
        <dbReference type="Proteomes" id="UP000680020"/>
    </source>
</evidence>
<evidence type="ECO:0000313" key="3">
    <source>
        <dbReference type="EMBL" id="MBS7824757.1"/>
    </source>
</evidence>
<organism evidence="3 4">
    <name type="scientific">Wohlfahrtiimonas chitiniclastica</name>
    <dbReference type="NCBI Taxonomy" id="400946"/>
    <lineage>
        <taxon>Bacteria</taxon>
        <taxon>Pseudomonadati</taxon>
        <taxon>Pseudomonadota</taxon>
        <taxon>Gammaproteobacteria</taxon>
        <taxon>Cardiobacteriales</taxon>
        <taxon>Ignatzschineriaceae</taxon>
        <taxon>Wohlfahrtiimonas</taxon>
    </lineage>
</organism>
<gene>
    <name evidence="3" type="ORF">J7561_06005</name>
</gene>
<dbReference type="Pfam" id="PF03886">
    <property type="entry name" value="ABC_trans_aux"/>
    <property type="match status" value="1"/>
</dbReference>
<dbReference type="Proteomes" id="UP000680020">
    <property type="component" value="Unassembled WGS sequence"/>
</dbReference>
<dbReference type="SUPFAM" id="SSF159594">
    <property type="entry name" value="XCC0632-like"/>
    <property type="match status" value="1"/>
</dbReference>
<evidence type="ECO:0000256" key="1">
    <source>
        <dbReference type="SAM" id="SignalP"/>
    </source>
</evidence>
<feature type="signal peptide" evidence="1">
    <location>
        <begin position="1"/>
        <end position="20"/>
    </location>
</feature>
<protein>
    <submittedName>
        <fullName evidence="3">Membrane integrity-associated transporter subunit PqiC</fullName>
    </submittedName>
</protein>